<name>A0A4R5MQS6_9SPHI</name>
<sequence>MMKNLLKPIAVFIVLTALFTSCRKDDKLIDNTNSFDALMAKYKIKGQVFTINGATGGTIIGTGGSKITFPANALVNGDGSPFSGDATITIKEALKKSDWLTEGLSATTVNNILVSGGMLDIKVQRKDNGANLLPAPIMREPNQDPKAVIMGEVIKPRVKQQDLQLFLPDNTTSTPATDPPSAWTSASYYPFGNGTNSYIFQIPQFRWVNCDGLYNQPGVKTTIKVTPDLSAFAGASNIQAILVYRDINTVITLPPSPGFFQSYSNSIAEGSIADVICIGKTADGKILFKVMPAVTFTTNMNIAITPQVANATDVSAYLDSINN</sequence>
<dbReference type="PROSITE" id="PS51257">
    <property type="entry name" value="PROKAR_LIPOPROTEIN"/>
    <property type="match status" value="1"/>
</dbReference>
<evidence type="ECO:0000313" key="2">
    <source>
        <dbReference type="Proteomes" id="UP000295668"/>
    </source>
</evidence>
<accession>A0A4R5MQS6</accession>
<evidence type="ECO:0000313" key="1">
    <source>
        <dbReference type="EMBL" id="TDG37639.1"/>
    </source>
</evidence>
<proteinExistence type="predicted"/>
<dbReference type="AlphaFoldDB" id="A0A4R5MQS6"/>
<dbReference type="Proteomes" id="UP000295668">
    <property type="component" value="Unassembled WGS sequence"/>
</dbReference>
<dbReference type="OrthoDB" id="1488726at2"/>
<protein>
    <submittedName>
        <fullName evidence="1">Uncharacterized protein</fullName>
    </submittedName>
</protein>
<keyword evidence="2" id="KW-1185">Reference proteome</keyword>
<comment type="caution">
    <text evidence="1">The sequence shown here is derived from an EMBL/GenBank/DDBJ whole genome shotgun (WGS) entry which is preliminary data.</text>
</comment>
<reference evidence="1 2" key="1">
    <citation type="submission" date="2019-02" db="EMBL/GenBank/DDBJ databases">
        <title>Pedobacter sp. nov., a novel speices isolated from soil of pinguins habitat in Antarcitica.</title>
        <authorList>
            <person name="He R.-H."/>
        </authorList>
    </citation>
    <scope>NUCLEOTIDE SEQUENCE [LARGE SCALE GENOMIC DNA]</scope>
    <source>
        <strain evidence="1 2">E01020</strain>
    </source>
</reference>
<organism evidence="1 2">
    <name type="scientific">Pedobacter changchengzhani</name>
    <dbReference type="NCBI Taxonomy" id="2529274"/>
    <lineage>
        <taxon>Bacteria</taxon>
        <taxon>Pseudomonadati</taxon>
        <taxon>Bacteroidota</taxon>
        <taxon>Sphingobacteriia</taxon>
        <taxon>Sphingobacteriales</taxon>
        <taxon>Sphingobacteriaceae</taxon>
        <taxon>Pedobacter</taxon>
    </lineage>
</organism>
<dbReference type="EMBL" id="SJCY01000001">
    <property type="protein sequence ID" value="TDG37639.1"/>
    <property type="molecule type" value="Genomic_DNA"/>
</dbReference>
<gene>
    <name evidence="1" type="ORF">EZJ43_00655</name>
</gene>